<sequence length="457" mass="46678">MSIPLTGSSTALFDRLGLAGNALLLLNQCQGGTNTTLVDLIAGYSGTDEDLTAYLTLGRDSTLRGIPPRPMSYLTTLTGATVQRMVQQDQPTRGQTLADALAVVVAQMQAASASVQVCTVGATATVYATQTGTGVLVLSTARGDGRQQENLIAEAARVECTADAATGGRPPGSERFQWAGTPNAAGVYDWDWPQGSGATTTVTCADAGTDYSRGTNVLVNGGFDTWNTGLTAPVNWTATGTVTQETTLIYGATGFAVRVAAGATPTLVQTFTAAGVSGNTRYTPPPVSSLAFAVWLRGSAALTGGVLKVELVDGTGAVVNDATGNPASVSLALTGLGTTYTSQTGIVRTPPVIPTTGLQLRLNVSTTPAGGDLLIDYLAVAPLTAAYPGGPGLALFSGATRFVQGDGWNVTATNDRGDSSNLATWQALFDRLFGMRALGLLLPSSGSPTIVDTLITS</sequence>
<reference evidence="2" key="1">
    <citation type="submission" date="2017-06" db="EMBL/GenBank/DDBJ databases">
        <title>Genome analysis of Fimbriiglobus ruber SP5, the first member of the order Planctomycetales with confirmed chitinolytic capability.</title>
        <authorList>
            <person name="Ravin N.V."/>
            <person name="Rakitin A.L."/>
            <person name="Ivanova A.A."/>
            <person name="Beletsky A.V."/>
            <person name="Kulichevskaya I.S."/>
            <person name="Mardanov A.V."/>
            <person name="Dedysh S.N."/>
        </authorList>
    </citation>
    <scope>NUCLEOTIDE SEQUENCE [LARGE SCALE GENOMIC DNA]</scope>
    <source>
        <strain evidence="2">SP5</strain>
    </source>
</reference>
<dbReference type="Proteomes" id="UP000214646">
    <property type="component" value="Unassembled WGS sequence"/>
</dbReference>
<name>A0A225E8D3_9BACT</name>
<proteinExistence type="predicted"/>
<evidence type="ECO:0000313" key="1">
    <source>
        <dbReference type="EMBL" id="OWK45759.1"/>
    </source>
</evidence>
<organism evidence="1 2">
    <name type="scientific">Fimbriiglobus ruber</name>
    <dbReference type="NCBI Taxonomy" id="1908690"/>
    <lineage>
        <taxon>Bacteria</taxon>
        <taxon>Pseudomonadati</taxon>
        <taxon>Planctomycetota</taxon>
        <taxon>Planctomycetia</taxon>
        <taxon>Gemmatales</taxon>
        <taxon>Gemmataceae</taxon>
        <taxon>Fimbriiglobus</taxon>
    </lineage>
</organism>
<dbReference type="OrthoDB" id="240399at2"/>
<comment type="caution">
    <text evidence="1">The sequence shown here is derived from an EMBL/GenBank/DDBJ whole genome shotgun (WGS) entry which is preliminary data.</text>
</comment>
<evidence type="ECO:0000313" key="2">
    <source>
        <dbReference type="Proteomes" id="UP000214646"/>
    </source>
</evidence>
<accession>A0A225E8D3</accession>
<dbReference type="EMBL" id="NIDE01000002">
    <property type="protein sequence ID" value="OWK45759.1"/>
    <property type="molecule type" value="Genomic_DNA"/>
</dbReference>
<dbReference type="AlphaFoldDB" id="A0A225E8D3"/>
<protein>
    <submittedName>
        <fullName evidence="1">Uncharacterized protein</fullName>
    </submittedName>
</protein>
<dbReference type="RefSeq" id="WP_088253442.1">
    <property type="nucleotide sequence ID" value="NZ_NIDE01000002.1"/>
</dbReference>
<keyword evidence="2" id="KW-1185">Reference proteome</keyword>
<gene>
    <name evidence="1" type="ORF">FRUB_02090</name>
</gene>